<feature type="coiled-coil region" evidence="1">
    <location>
        <begin position="190"/>
        <end position="236"/>
    </location>
</feature>
<keyword evidence="4" id="KW-1185">Reference proteome</keyword>
<feature type="region of interest" description="Disordered" evidence="2">
    <location>
        <begin position="544"/>
        <end position="563"/>
    </location>
</feature>
<feature type="region of interest" description="Disordered" evidence="2">
    <location>
        <begin position="266"/>
        <end position="290"/>
    </location>
</feature>
<evidence type="ECO:0000313" key="4">
    <source>
        <dbReference type="Proteomes" id="UP000193719"/>
    </source>
</evidence>
<name>A0A1Y1VK85_9FUNG</name>
<feature type="compositionally biased region" description="Polar residues" evidence="2">
    <location>
        <begin position="267"/>
        <end position="277"/>
    </location>
</feature>
<keyword evidence="1" id="KW-0175">Coiled coil</keyword>
<feature type="compositionally biased region" description="Basic residues" evidence="2">
    <location>
        <begin position="551"/>
        <end position="563"/>
    </location>
</feature>
<proteinExistence type="predicted"/>
<reference evidence="3 4" key="1">
    <citation type="submission" date="2016-08" db="EMBL/GenBank/DDBJ databases">
        <title>Genomes of anaerobic fungi encode conserved fungal cellulosomes for biomass hydrolysis.</title>
        <authorList>
            <consortium name="DOE Joint Genome Institute"/>
            <person name="Haitjema C.H."/>
            <person name="Gilmore S.P."/>
            <person name="Henske J.K."/>
            <person name="Solomon K.V."/>
            <person name="De Groot R."/>
            <person name="Kuo A."/>
            <person name="Mondo S.J."/>
            <person name="Salamov A.A."/>
            <person name="Labutti K."/>
            <person name="Zhao Z."/>
            <person name="Chiniquy J."/>
            <person name="Barry K."/>
            <person name="Brewer H.M."/>
            <person name="Purvine S.O."/>
            <person name="Wright A.T."/>
            <person name="Boxma B."/>
            <person name="Van Alen T."/>
            <person name="Hackstein J.H."/>
            <person name="Baker S.E."/>
            <person name="Grigoriev I.V."/>
            <person name="O'Malley M.A."/>
        </authorList>
    </citation>
    <scope>NUCLEOTIDE SEQUENCE [LARGE SCALE GENOMIC DNA]</scope>
    <source>
        <strain evidence="4">finn</strain>
    </source>
</reference>
<dbReference type="Proteomes" id="UP000193719">
    <property type="component" value="Unassembled WGS sequence"/>
</dbReference>
<reference evidence="3 4" key="2">
    <citation type="submission" date="2016-08" db="EMBL/GenBank/DDBJ databases">
        <title>Pervasive Adenine N6-methylation of Active Genes in Fungi.</title>
        <authorList>
            <consortium name="DOE Joint Genome Institute"/>
            <person name="Mondo S.J."/>
            <person name="Dannebaum R.O."/>
            <person name="Kuo R.C."/>
            <person name="Labutti K."/>
            <person name="Haridas S."/>
            <person name="Kuo A."/>
            <person name="Salamov A."/>
            <person name="Ahrendt S.R."/>
            <person name="Lipzen A."/>
            <person name="Sullivan W."/>
            <person name="Andreopoulos W.B."/>
            <person name="Clum A."/>
            <person name="Lindquist E."/>
            <person name="Daum C."/>
            <person name="Ramamoorthy G.K."/>
            <person name="Gryganskyi A."/>
            <person name="Culley D."/>
            <person name="Magnuson J.K."/>
            <person name="James T.Y."/>
            <person name="O'Malley M.A."/>
            <person name="Stajich J.E."/>
            <person name="Spatafora J.W."/>
            <person name="Visel A."/>
            <person name="Grigoriev I.V."/>
        </authorList>
    </citation>
    <scope>NUCLEOTIDE SEQUENCE [LARGE SCALE GENOMIC DNA]</scope>
    <source>
        <strain evidence="4">finn</strain>
    </source>
</reference>
<sequence length="583" mass="66488">MTEVILNEDSIASWHTCQEDNKYNKTNNGNDKYNETSNENILKDLHLNLNNYEDDSIDEFEKIIDQTDAFSKFKENNQNGDFLSSITPNSSFRKEKNYVIPKYQSDQQQNISLADKLTPTNNIHTNNIVKATTEIPSSKNEKVSTLLVPKINNAVLPINQSSSITLIDADNQEYDITMPGGSLAIFGNSKDNKDDMLHEKEEDLKEKLEDIKDTTKNNLENANNKLLEEMGKATEKLSSNDNTDESNKGTLGRLFNYIKGFGKNDTNESIELSGNENKTNEEKSSLNKKTTVENQSKLQTFAFQASDSVVTVINDAEDEDDDDEFVNALDSAPTDQINNNINNYKYNDYTNTKVSTIVTLNNPTEIDINDNEAVVEEKVVIQNSDGTETTTKKVIYTIDENGNEIPIKKYVYNNMEHPIQNQLEDNININTNQNIINNINNSNVETASLNNSEKQYDQSFSNSENFVDAKTTFHHRKMSNSYPTVKPSREENVKLLNNLEKKSSSHTLNSINSLNVELVPMNKVTTETVDVSLMRPNYFDNYESSNTVSKPPRKAIKNKKKQKKRKWYNRVFKFSICNRQEEY</sequence>
<dbReference type="OrthoDB" id="10594448at2759"/>
<dbReference type="EMBL" id="MCFH01000004">
    <property type="protein sequence ID" value="ORX58455.1"/>
    <property type="molecule type" value="Genomic_DNA"/>
</dbReference>
<evidence type="ECO:0000256" key="2">
    <source>
        <dbReference type="SAM" id="MobiDB-lite"/>
    </source>
</evidence>
<dbReference type="AlphaFoldDB" id="A0A1Y1VK85"/>
<gene>
    <name evidence="3" type="ORF">BCR36DRAFT_408965</name>
</gene>
<organism evidence="3 4">
    <name type="scientific">Piromyces finnis</name>
    <dbReference type="NCBI Taxonomy" id="1754191"/>
    <lineage>
        <taxon>Eukaryota</taxon>
        <taxon>Fungi</taxon>
        <taxon>Fungi incertae sedis</taxon>
        <taxon>Chytridiomycota</taxon>
        <taxon>Chytridiomycota incertae sedis</taxon>
        <taxon>Neocallimastigomycetes</taxon>
        <taxon>Neocallimastigales</taxon>
        <taxon>Neocallimastigaceae</taxon>
        <taxon>Piromyces</taxon>
    </lineage>
</organism>
<accession>A0A1Y1VK85</accession>
<comment type="caution">
    <text evidence="3">The sequence shown here is derived from an EMBL/GenBank/DDBJ whole genome shotgun (WGS) entry which is preliminary data.</text>
</comment>
<evidence type="ECO:0000256" key="1">
    <source>
        <dbReference type="SAM" id="Coils"/>
    </source>
</evidence>
<evidence type="ECO:0000313" key="3">
    <source>
        <dbReference type="EMBL" id="ORX58455.1"/>
    </source>
</evidence>
<protein>
    <submittedName>
        <fullName evidence="3">Uncharacterized protein</fullName>
    </submittedName>
</protein>